<dbReference type="AlphaFoldDB" id="A0AAW9NQC6"/>
<sequence length="211" mass="23368">MENKSMIIYKFFTTIFAITCIFFITNNGKVLAAELSQKEKEELHQQYVEILNEVKSTVQWGDSLVDIEVTPINEFKEEDWVSLEIFKQRAIDATQANAVNIENHSNEIIPFSTSYAAHTISINHGSTPVNITVSAYFTTQLSGSRQVFTGYASLSNTSSKGSFSRTGVDARIIDAGRTYTFTIGGSLSYLGLTSYHTLNTDFLCNANGVVS</sequence>
<dbReference type="EMBL" id="JARSFG010000019">
    <property type="protein sequence ID" value="MEC1179760.1"/>
    <property type="molecule type" value="Genomic_DNA"/>
</dbReference>
<name>A0AAW9NQC6_9BACL</name>
<dbReference type="RefSeq" id="WP_326124245.1">
    <property type="nucleotide sequence ID" value="NZ_JARSFG010000019.1"/>
</dbReference>
<evidence type="ECO:0000313" key="2">
    <source>
        <dbReference type="Proteomes" id="UP001344888"/>
    </source>
</evidence>
<organism evidence="1 2">
    <name type="scientific">Metasolibacillus meyeri</name>
    <dbReference type="NCBI Taxonomy" id="1071052"/>
    <lineage>
        <taxon>Bacteria</taxon>
        <taxon>Bacillati</taxon>
        <taxon>Bacillota</taxon>
        <taxon>Bacilli</taxon>
        <taxon>Bacillales</taxon>
        <taxon>Caryophanaceae</taxon>
        <taxon>Metasolibacillus</taxon>
    </lineage>
</organism>
<proteinExistence type="predicted"/>
<keyword evidence="2" id="KW-1185">Reference proteome</keyword>
<protein>
    <submittedName>
        <fullName evidence="1">Uncharacterized protein</fullName>
    </submittedName>
</protein>
<evidence type="ECO:0000313" key="1">
    <source>
        <dbReference type="EMBL" id="MEC1179760.1"/>
    </source>
</evidence>
<comment type="caution">
    <text evidence="1">The sequence shown here is derived from an EMBL/GenBank/DDBJ whole genome shotgun (WGS) entry which is preliminary data.</text>
</comment>
<dbReference type="Proteomes" id="UP001344888">
    <property type="component" value="Unassembled WGS sequence"/>
</dbReference>
<reference evidence="1 2" key="1">
    <citation type="submission" date="2023-03" db="EMBL/GenBank/DDBJ databases">
        <title>Bacillus Genome Sequencing.</title>
        <authorList>
            <person name="Dunlap C."/>
        </authorList>
    </citation>
    <scope>NUCLEOTIDE SEQUENCE [LARGE SCALE GENOMIC DNA]</scope>
    <source>
        <strain evidence="1 2">B-59205</strain>
    </source>
</reference>
<accession>A0AAW9NQC6</accession>
<gene>
    <name evidence="1" type="ORF">P9B03_14775</name>
</gene>